<sequence length="93" mass="9863">MFSCRARGGKHHIVVHQYPTLLDGKQSIIALQCLGSGTGNCGGSSWSGSLAYTSTQAQSTGEGSGAQHGRTQGCFCSRYRGTVKRRRLKTALS</sequence>
<evidence type="ECO:0000313" key="2">
    <source>
        <dbReference type="Proteomes" id="UP001066276"/>
    </source>
</evidence>
<name>A0AAV7VMF6_PLEWA</name>
<proteinExistence type="predicted"/>
<dbReference type="EMBL" id="JANPWB010000003">
    <property type="protein sequence ID" value="KAJ1201362.1"/>
    <property type="molecule type" value="Genomic_DNA"/>
</dbReference>
<reference evidence="1" key="1">
    <citation type="journal article" date="2022" name="bioRxiv">
        <title>Sequencing and chromosome-scale assembly of the giantPleurodeles waltlgenome.</title>
        <authorList>
            <person name="Brown T."/>
            <person name="Elewa A."/>
            <person name="Iarovenko S."/>
            <person name="Subramanian E."/>
            <person name="Araus A.J."/>
            <person name="Petzold A."/>
            <person name="Susuki M."/>
            <person name="Suzuki K.-i.T."/>
            <person name="Hayashi T."/>
            <person name="Toyoda A."/>
            <person name="Oliveira C."/>
            <person name="Osipova E."/>
            <person name="Leigh N.D."/>
            <person name="Simon A."/>
            <person name="Yun M.H."/>
        </authorList>
    </citation>
    <scope>NUCLEOTIDE SEQUENCE</scope>
    <source>
        <strain evidence="1">20211129_DDA</strain>
        <tissue evidence="1">Liver</tissue>
    </source>
</reference>
<dbReference type="AlphaFoldDB" id="A0AAV7VMF6"/>
<comment type="caution">
    <text evidence="1">The sequence shown here is derived from an EMBL/GenBank/DDBJ whole genome shotgun (WGS) entry which is preliminary data.</text>
</comment>
<protein>
    <submittedName>
        <fullName evidence="1">Uncharacterized protein</fullName>
    </submittedName>
</protein>
<keyword evidence="2" id="KW-1185">Reference proteome</keyword>
<dbReference type="Proteomes" id="UP001066276">
    <property type="component" value="Chromosome 2_1"/>
</dbReference>
<evidence type="ECO:0000313" key="1">
    <source>
        <dbReference type="EMBL" id="KAJ1201362.1"/>
    </source>
</evidence>
<organism evidence="1 2">
    <name type="scientific">Pleurodeles waltl</name>
    <name type="common">Iberian ribbed newt</name>
    <dbReference type="NCBI Taxonomy" id="8319"/>
    <lineage>
        <taxon>Eukaryota</taxon>
        <taxon>Metazoa</taxon>
        <taxon>Chordata</taxon>
        <taxon>Craniata</taxon>
        <taxon>Vertebrata</taxon>
        <taxon>Euteleostomi</taxon>
        <taxon>Amphibia</taxon>
        <taxon>Batrachia</taxon>
        <taxon>Caudata</taxon>
        <taxon>Salamandroidea</taxon>
        <taxon>Salamandridae</taxon>
        <taxon>Pleurodelinae</taxon>
        <taxon>Pleurodeles</taxon>
    </lineage>
</organism>
<accession>A0AAV7VMF6</accession>
<gene>
    <name evidence="1" type="ORF">NDU88_005174</name>
</gene>